<keyword evidence="1" id="KW-1133">Transmembrane helix</keyword>
<gene>
    <name evidence="2" type="ORF">EPJ78_11770</name>
</gene>
<evidence type="ECO:0000256" key="1">
    <source>
        <dbReference type="SAM" id="Phobius"/>
    </source>
</evidence>
<comment type="caution">
    <text evidence="2">The sequence shown here is derived from an EMBL/GenBank/DDBJ whole genome shotgun (WGS) entry which is preliminary data.</text>
</comment>
<feature type="transmembrane region" description="Helical" evidence="1">
    <location>
        <begin position="12"/>
        <end position="33"/>
    </location>
</feature>
<accession>A0A5C8EBX8</accession>
<organism evidence="2 3">
    <name type="scientific">Brachyspira aalborgi</name>
    <dbReference type="NCBI Taxonomy" id="29522"/>
    <lineage>
        <taxon>Bacteria</taxon>
        <taxon>Pseudomonadati</taxon>
        <taxon>Spirochaetota</taxon>
        <taxon>Spirochaetia</taxon>
        <taxon>Brachyspirales</taxon>
        <taxon>Brachyspiraceae</taxon>
        <taxon>Brachyspira</taxon>
    </lineage>
</organism>
<evidence type="ECO:0000313" key="3">
    <source>
        <dbReference type="Proteomes" id="UP000322814"/>
    </source>
</evidence>
<keyword evidence="1" id="KW-0812">Transmembrane</keyword>
<protein>
    <submittedName>
        <fullName evidence="2">Uncharacterized protein</fullName>
    </submittedName>
</protein>
<dbReference type="AlphaFoldDB" id="A0A5C8EBX8"/>
<sequence length="314" mass="36879">MISIKRRRQIKFIITLSIILLIIISIIFIYGFYPYGLHKKYMNKVKMPKDSIVYISAKNLNNNLLNEIKISDFLQTFNNLKNNSNLSAKIILSILNKRNCSILLWQYNNNFEDSELFYFLDTGKLINLFANNFLNIKKLNIGGIEYDINKINYDGMKFFIVGNDKPFLYFAFYNGLLIITKNYINLKKIIYFLSSKTNTLKEINILNQIPISYNSDISFYINKNLFNLPNINNFALLNILQYFKKDIYGAIKLKEDNIKLNIFIDYKKDDIDILTLYTLKGLNNIPIKIFNYNNSVIKNAIVKSNYINIDIDLK</sequence>
<name>A0A5C8EBX8_9SPIR</name>
<dbReference type="Proteomes" id="UP000322814">
    <property type="component" value="Unassembled WGS sequence"/>
</dbReference>
<reference evidence="2 3" key="1">
    <citation type="journal article" date="1992" name="Lakartidningen">
        <title>[Penicillin V and not amoxicillin is the first choice preparation in acute otitis].</title>
        <authorList>
            <person name="Kamme C."/>
            <person name="Lundgren K."/>
            <person name="Prellner K."/>
        </authorList>
    </citation>
    <scope>NUCLEOTIDE SEQUENCE [LARGE SCALE GENOMIC DNA]</scope>
    <source>
        <strain evidence="2 3">PC4580III</strain>
    </source>
</reference>
<dbReference type="EMBL" id="SAYB01000007">
    <property type="protein sequence ID" value="TXJ35567.1"/>
    <property type="molecule type" value="Genomic_DNA"/>
</dbReference>
<dbReference type="RefSeq" id="WP_147771646.1">
    <property type="nucleotide sequence ID" value="NZ_SAYB01000007.1"/>
</dbReference>
<evidence type="ECO:0000313" key="2">
    <source>
        <dbReference type="EMBL" id="TXJ35567.1"/>
    </source>
</evidence>
<proteinExistence type="predicted"/>
<keyword evidence="1" id="KW-0472">Membrane</keyword>